<proteinExistence type="predicted"/>
<organism evidence="1 2">
    <name type="scientific">Nicotiana tabacum</name>
    <name type="common">Common tobacco</name>
    <dbReference type="NCBI Taxonomy" id="4097"/>
    <lineage>
        <taxon>Eukaryota</taxon>
        <taxon>Viridiplantae</taxon>
        <taxon>Streptophyta</taxon>
        <taxon>Embryophyta</taxon>
        <taxon>Tracheophyta</taxon>
        <taxon>Spermatophyta</taxon>
        <taxon>Magnoliopsida</taxon>
        <taxon>eudicotyledons</taxon>
        <taxon>Gunneridae</taxon>
        <taxon>Pentapetalae</taxon>
        <taxon>asterids</taxon>
        <taxon>lamiids</taxon>
        <taxon>Solanales</taxon>
        <taxon>Solanaceae</taxon>
        <taxon>Nicotianoideae</taxon>
        <taxon>Nicotianeae</taxon>
        <taxon>Nicotiana</taxon>
    </lineage>
</organism>
<accession>A0AC58S625</accession>
<sequence length="325" mass="37203">MRDDKEMNVQINEYQKLLEYLKAKGMSLLEEFAAGVLIEKFPDSWSDYKKNLKHKQKNFTNGKIVTDILIEDSNRKESAKASMAALKENSVESSSSNRKRYKNKSQGHHASHYKYRAGNDKKTNTPKANLVDGADIIVVVISQVNIIVHAKEWVVHSGATRHICANREVFSSYTPLEDDREERLFVLNVSDVINGNASVFAYMVESISLWHARLGETLLLSLIHTDLDDLKQTMSRGGKRYYVTFIDNLSTYTKLYLLRNKDDAFNAFISYKTEVENQLSRKLKRIRSDRGREYLSLNDFCKKEGIIHEVTPPYLHASNGVAGKK</sequence>
<reference evidence="1" key="1">
    <citation type="journal article" date="2014" name="Nat. Commun.">
        <title>The tobacco genome sequence and its comparison with those of tomato and potato.</title>
        <authorList>
            <person name="Sierro N."/>
            <person name="Battey J.N."/>
            <person name="Ouadi S."/>
            <person name="Bakaher N."/>
            <person name="Bovet L."/>
            <person name="Willig A."/>
            <person name="Goepfert S."/>
            <person name="Peitsch M.C."/>
            <person name="Ivanov N.V."/>
        </authorList>
    </citation>
    <scope>NUCLEOTIDE SEQUENCE [LARGE SCALE GENOMIC DNA]</scope>
</reference>
<dbReference type="RefSeq" id="XP_075080437.1">
    <property type="nucleotide sequence ID" value="XM_075224336.1"/>
</dbReference>
<keyword evidence="1" id="KW-1185">Reference proteome</keyword>
<evidence type="ECO:0000313" key="2">
    <source>
        <dbReference type="RefSeq" id="XP_075080437.1"/>
    </source>
</evidence>
<gene>
    <name evidence="2" type="primary">LOC107771575</name>
</gene>
<evidence type="ECO:0000313" key="1">
    <source>
        <dbReference type="Proteomes" id="UP000790787"/>
    </source>
</evidence>
<reference evidence="2" key="2">
    <citation type="submission" date="2025-08" db="UniProtKB">
        <authorList>
            <consortium name="RefSeq"/>
        </authorList>
    </citation>
    <scope>IDENTIFICATION</scope>
    <source>
        <tissue evidence="2">Leaf</tissue>
    </source>
</reference>
<protein>
    <submittedName>
        <fullName evidence="2">Uncharacterized protein LOC107771575</fullName>
    </submittedName>
</protein>
<dbReference type="Proteomes" id="UP000790787">
    <property type="component" value="Chromosome 11"/>
</dbReference>
<name>A0AC58S625_TOBAC</name>